<organism evidence="1 2">
    <name type="scientific">Geosporobacter subterraneus DSM 17957</name>
    <dbReference type="NCBI Taxonomy" id="1121919"/>
    <lineage>
        <taxon>Bacteria</taxon>
        <taxon>Bacillati</taxon>
        <taxon>Bacillota</taxon>
        <taxon>Clostridia</taxon>
        <taxon>Peptostreptococcales</taxon>
        <taxon>Thermotaleaceae</taxon>
        <taxon>Geosporobacter</taxon>
    </lineage>
</organism>
<accession>A0A1M6G6W1</accession>
<proteinExistence type="predicted"/>
<dbReference type="Proteomes" id="UP000184536">
    <property type="component" value="Unassembled WGS sequence"/>
</dbReference>
<dbReference type="STRING" id="1121919.SAMN02745975_01196"/>
<gene>
    <name evidence="1" type="ORF">SAMN02745975_01196</name>
</gene>
<sequence>MGKSEEIKVIRLYGEGDLNEILGKIILEEMIKGKNQWIEDPEQQ</sequence>
<name>A0A1M6G6W1_9FIRM</name>
<reference evidence="2" key="1">
    <citation type="submission" date="2016-11" db="EMBL/GenBank/DDBJ databases">
        <authorList>
            <person name="Varghese N."/>
            <person name="Submissions S."/>
        </authorList>
    </citation>
    <scope>NUCLEOTIDE SEQUENCE [LARGE SCALE GENOMIC DNA]</scope>
    <source>
        <strain evidence="2">DSM 17957</strain>
    </source>
</reference>
<protein>
    <submittedName>
        <fullName evidence="1">Uncharacterized protein</fullName>
    </submittedName>
</protein>
<dbReference type="AlphaFoldDB" id="A0A1M6G6W1"/>
<evidence type="ECO:0000313" key="1">
    <source>
        <dbReference type="EMBL" id="SHJ05663.1"/>
    </source>
</evidence>
<keyword evidence="2" id="KW-1185">Reference proteome</keyword>
<dbReference type="RefSeq" id="WP_278319460.1">
    <property type="nucleotide sequence ID" value="NZ_FQZV01000013.1"/>
</dbReference>
<evidence type="ECO:0000313" key="2">
    <source>
        <dbReference type="Proteomes" id="UP000184536"/>
    </source>
</evidence>
<dbReference type="EMBL" id="FQZV01000013">
    <property type="protein sequence ID" value="SHJ05663.1"/>
    <property type="molecule type" value="Genomic_DNA"/>
</dbReference>